<keyword evidence="4 6" id="KW-1133">Transmembrane helix</keyword>
<evidence type="ECO:0000256" key="2">
    <source>
        <dbReference type="ARBA" id="ARBA00022475"/>
    </source>
</evidence>
<dbReference type="EMBL" id="NCWY01000002">
    <property type="protein sequence ID" value="PAK96895.1"/>
    <property type="molecule type" value="Genomic_DNA"/>
</dbReference>
<feature type="transmembrane region" description="Helical" evidence="6">
    <location>
        <begin position="204"/>
        <end position="225"/>
    </location>
</feature>
<evidence type="ECO:0000256" key="5">
    <source>
        <dbReference type="ARBA" id="ARBA00023136"/>
    </source>
</evidence>
<protein>
    <recommendedName>
        <fullName evidence="9">Polysaccharide biosynthesis protein</fullName>
    </recommendedName>
</protein>
<dbReference type="InterPro" id="IPR050833">
    <property type="entry name" value="Poly_Biosynth_Transport"/>
</dbReference>
<reference evidence="7 8" key="1">
    <citation type="submission" date="2017-04" db="EMBL/GenBank/DDBJ databases">
        <title>Kefir bacterial isolates.</title>
        <authorList>
            <person name="Kim Y."/>
            <person name="Blasche S."/>
            <person name="Patil K.R."/>
        </authorList>
    </citation>
    <scope>NUCLEOTIDE SEQUENCE [LARGE SCALE GENOMIC DNA]</scope>
    <source>
        <strain evidence="7 8">OG2</strain>
    </source>
</reference>
<evidence type="ECO:0000313" key="8">
    <source>
        <dbReference type="Proteomes" id="UP000216867"/>
    </source>
</evidence>
<evidence type="ECO:0008006" key="9">
    <source>
        <dbReference type="Google" id="ProtNLM"/>
    </source>
</evidence>
<keyword evidence="5 6" id="KW-0472">Membrane</keyword>
<feature type="transmembrane region" description="Helical" evidence="6">
    <location>
        <begin position="128"/>
        <end position="149"/>
    </location>
</feature>
<dbReference type="RefSeq" id="WP_095375418.1">
    <property type="nucleotide sequence ID" value="NZ_NCWY01000002.1"/>
</dbReference>
<feature type="transmembrane region" description="Helical" evidence="6">
    <location>
        <begin position="67"/>
        <end position="90"/>
    </location>
</feature>
<comment type="subcellular location">
    <subcellularLocation>
        <location evidence="1">Cell membrane</location>
        <topology evidence="1">Multi-pass membrane protein</topology>
    </subcellularLocation>
</comment>
<feature type="transmembrane region" description="Helical" evidence="6">
    <location>
        <begin position="311"/>
        <end position="331"/>
    </location>
</feature>
<evidence type="ECO:0000256" key="4">
    <source>
        <dbReference type="ARBA" id="ARBA00022989"/>
    </source>
</evidence>
<comment type="caution">
    <text evidence="7">The sequence shown here is derived from an EMBL/GenBank/DDBJ whole genome shotgun (WGS) entry which is preliminary data.</text>
</comment>
<sequence>MVLVTVGNIMVATAQWYLIWLFARHAGPQAVGVYSSLVAFMTPLFIIAQLGLRNLYITLQTSVRWPVYLAVRGAGIVLAGSLSAVVLVAVVPEDAWVIGAAVLVIKVANSIADLYFARLQRAERLRTFGVLLIIDAATTASVTTVIIALGGSVDVAVLAAAVVALVGAAATILLGRRMTTATGGTAEAQTGGEIRCLLRHGSPLALSQGIQSILTYLPIAIVGWLGTTADIGVYSSAAYLVTFANLLGASVQITLLSDFRRRFEASGPSLLRQAIRRNSVVSMAVLAPLVGLAVVIGPQLLALVYGPTFDISRLSVLFLSLAAVIVLPTYLLSSLHLVLNRYWVMTIVGAGSIVVVGAAGAAGGALGLGPVESGSLAVLVGAAARYVGADVLSRPEPFTPEAPLRQKAELS</sequence>
<keyword evidence="2" id="KW-1003">Cell membrane</keyword>
<accession>A0A269ZGM8</accession>
<evidence type="ECO:0000256" key="6">
    <source>
        <dbReference type="SAM" id="Phobius"/>
    </source>
</evidence>
<proteinExistence type="predicted"/>
<gene>
    <name evidence="7" type="ORF">B8X04_03045</name>
</gene>
<feature type="transmembrane region" description="Helical" evidence="6">
    <location>
        <begin position="31"/>
        <end position="55"/>
    </location>
</feature>
<evidence type="ECO:0000256" key="3">
    <source>
        <dbReference type="ARBA" id="ARBA00022692"/>
    </source>
</evidence>
<feature type="transmembrane region" description="Helical" evidence="6">
    <location>
        <begin position="155"/>
        <end position="174"/>
    </location>
</feature>
<feature type="transmembrane region" description="Helical" evidence="6">
    <location>
        <begin position="237"/>
        <end position="259"/>
    </location>
</feature>
<feature type="transmembrane region" description="Helical" evidence="6">
    <location>
        <begin position="343"/>
        <end position="366"/>
    </location>
</feature>
<dbReference type="AlphaFoldDB" id="A0A269ZGM8"/>
<feature type="transmembrane region" description="Helical" evidence="6">
    <location>
        <begin position="280"/>
        <end position="305"/>
    </location>
</feature>
<organism evidence="7 8">
    <name type="scientific">Brevibacterium casei</name>
    <dbReference type="NCBI Taxonomy" id="33889"/>
    <lineage>
        <taxon>Bacteria</taxon>
        <taxon>Bacillati</taxon>
        <taxon>Actinomycetota</taxon>
        <taxon>Actinomycetes</taxon>
        <taxon>Micrococcales</taxon>
        <taxon>Brevibacteriaceae</taxon>
        <taxon>Brevibacterium</taxon>
    </lineage>
</organism>
<dbReference type="PANTHER" id="PTHR30250:SF11">
    <property type="entry name" value="O-ANTIGEN TRANSPORTER-RELATED"/>
    <property type="match status" value="1"/>
</dbReference>
<evidence type="ECO:0000256" key="1">
    <source>
        <dbReference type="ARBA" id="ARBA00004651"/>
    </source>
</evidence>
<evidence type="ECO:0000313" key="7">
    <source>
        <dbReference type="EMBL" id="PAK96895.1"/>
    </source>
</evidence>
<feature type="transmembrane region" description="Helical" evidence="6">
    <location>
        <begin position="96"/>
        <end position="116"/>
    </location>
</feature>
<dbReference type="PANTHER" id="PTHR30250">
    <property type="entry name" value="PST FAMILY PREDICTED COLANIC ACID TRANSPORTER"/>
    <property type="match status" value="1"/>
</dbReference>
<name>A0A269ZGM8_9MICO</name>
<keyword evidence="3 6" id="KW-0812">Transmembrane</keyword>
<dbReference type="GO" id="GO:0005886">
    <property type="term" value="C:plasma membrane"/>
    <property type="evidence" value="ECO:0007669"/>
    <property type="project" value="UniProtKB-SubCell"/>
</dbReference>
<dbReference type="Proteomes" id="UP000216867">
    <property type="component" value="Unassembled WGS sequence"/>
</dbReference>